<dbReference type="OrthoDB" id="4828144at2"/>
<keyword evidence="3" id="KW-1185">Reference proteome</keyword>
<protein>
    <submittedName>
        <fullName evidence="2">DUF1876 domain-containing protein</fullName>
    </submittedName>
</protein>
<comment type="caution">
    <text evidence="2">The sequence shown here is derived from an EMBL/GenBank/DDBJ whole genome shotgun (WGS) entry which is preliminary data.</text>
</comment>
<evidence type="ECO:0000313" key="3">
    <source>
        <dbReference type="Proteomes" id="UP000598297"/>
    </source>
</evidence>
<proteinExistence type="predicted"/>
<dbReference type="Proteomes" id="UP000598297">
    <property type="component" value="Unassembled WGS sequence"/>
</dbReference>
<dbReference type="InterPro" id="IPR038070">
    <property type="entry name" value="Rv2632c-like_sf"/>
</dbReference>
<evidence type="ECO:0000313" key="2">
    <source>
        <dbReference type="EMBL" id="NBE50663.1"/>
    </source>
</evidence>
<accession>A0A964XKL3</accession>
<feature type="region of interest" description="Disordered" evidence="1">
    <location>
        <begin position="76"/>
        <end position="101"/>
    </location>
</feature>
<organism evidence="2 3">
    <name type="scientific">Streptomyces boluensis</name>
    <dbReference type="NCBI Taxonomy" id="1775135"/>
    <lineage>
        <taxon>Bacteria</taxon>
        <taxon>Bacillati</taxon>
        <taxon>Actinomycetota</taxon>
        <taxon>Actinomycetes</taxon>
        <taxon>Kitasatosporales</taxon>
        <taxon>Streptomycetaceae</taxon>
        <taxon>Streptomyces</taxon>
    </lineage>
</organism>
<dbReference type="Gene3D" id="3.30.160.240">
    <property type="entry name" value="Rv1738"/>
    <property type="match status" value="1"/>
</dbReference>
<dbReference type="Pfam" id="PF08962">
    <property type="entry name" value="Rv2632c-like"/>
    <property type="match status" value="1"/>
</dbReference>
<evidence type="ECO:0000256" key="1">
    <source>
        <dbReference type="SAM" id="MobiDB-lite"/>
    </source>
</evidence>
<gene>
    <name evidence="2" type="ORF">GUY60_04320</name>
</gene>
<dbReference type="EMBL" id="JAAAHS010000017">
    <property type="protein sequence ID" value="NBE50663.1"/>
    <property type="molecule type" value="Genomic_DNA"/>
</dbReference>
<sequence length="101" mass="11014">MSHNSEWNTHVYLVEEEHTTKARVELDTSTTHLTGRGTARCNPADKDVPEIGDELATARAMENLADQLKRAAYHDMGAAGTDPRPPAPEPYGGWLDGAATR</sequence>
<reference evidence="2" key="1">
    <citation type="submission" date="2020-01" db="EMBL/GenBank/DDBJ databases">
        <title>Whole-genome analyses of novel actinobacteria.</title>
        <authorList>
            <person name="Sahin N."/>
        </authorList>
    </citation>
    <scope>NUCLEOTIDE SEQUENCE</scope>
    <source>
        <strain evidence="2">YC537</strain>
    </source>
</reference>
<feature type="region of interest" description="Disordered" evidence="1">
    <location>
        <begin position="27"/>
        <end position="48"/>
    </location>
</feature>
<dbReference type="SUPFAM" id="SSF143212">
    <property type="entry name" value="Rv2632c-like"/>
    <property type="match status" value="1"/>
</dbReference>
<dbReference type="RefSeq" id="WP_161693911.1">
    <property type="nucleotide sequence ID" value="NZ_JAAAHS010000017.1"/>
</dbReference>
<dbReference type="InterPro" id="IPR015057">
    <property type="entry name" value="Rv2632c-like"/>
</dbReference>
<dbReference type="AlphaFoldDB" id="A0A964XKL3"/>
<name>A0A964XKL3_9ACTN</name>